<sequence length="68" mass="7794">MLPGETNSNDSYHRRFLKVKKLASHAWKLDTLLPFPKLLHAKETTPIQSPISQKRSQKSNTRTTPLPI</sequence>
<evidence type="ECO:0000313" key="3">
    <source>
        <dbReference type="Proteomes" id="UP000696280"/>
    </source>
</evidence>
<reference evidence="2" key="1">
    <citation type="submission" date="2021-07" db="EMBL/GenBank/DDBJ databases">
        <authorList>
            <person name="Durling M."/>
        </authorList>
    </citation>
    <scope>NUCLEOTIDE SEQUENCE</scope>
</reference>
<evidence type="ECO:0000313" key="2">
    <source>
        <dbReference type="EMBL" id="CAG8954252.1"/>
    </source>
</evidence>
<dbReference type="Proteomes" id="UP000696280">
    <property type="component" value="Unassembled WGS sequence"/>
</dbReference>
<dbReference type="EMBL" id="CAJVRL010000056">
    <property type="protein sequence ID" value="CAG8954252.1"/>
    <property type="molecule type" value="Genomic_DNA"/>
</dbReference>
<proteinExistence type="predicted"/>
<organism evidence="2 3">
    <name type="scientific">Hymenoscyphus fraxineus</name>
    <dbReference type="NCBI Taxonomy" id="746836"/>
    <lineage>
        <taxon>Eukaryota</taxon>
        <taxon>Fungi</taxon>
        <taxon>Dikarya</taxon>
        <taxon>Ascomycota</taxon>
        <taxon>Pezizomycotina</taxon>
        <taxon>Leotiomycetes</taxon>
        <taxon>Helotiales</taxon>
        <taxon>Helotiaceae</taxon>
        <taxon>Hymenoscyphus</taxon>
    </lineage>
</organism>
<accession>A0A9N9KZD7</accession>
<evidence type="ECO:0000256" key="1">
    <source>
        <dbReference type="SAM" id="MobiDB-lite"/>
    </source>
</evidence>
<keyword evidence="3" id="KW-1185">Reference proteome</keyword>
<feature type="compositionally biased region" description="Polar residues" evidence="1">
    <location>
        <begin position="45"/>
        <end position="68"/>
    </location>
</feature>
<comment type="caution">
    <text evidence="2">The sequence shown here is derived from an EMBL/GenBank/DDBJ whole genome shotgun (WGS) entry which is preliminary data.</text>
</comment>
<feature type="region of interest" description="Disordered" evidence="1">
    <location>
        <begin position="44"/>
        <end position="68"/>
    </location>
</feature>
<dbReference type="AlphaFoldDB" id="A0A9N9KZD7"/>
<protein>
    <submittedName>
        <fullName evidence="2">Uncharacterized protein</fullName>
    </submittedName>
</protein>
<gene>
    <name evidence="2" type="ORF">HYFRA_00005872</name>
</gene>
<name>A0A9N9KZD7_9HELO</name>